<sequence>MNTAFLQAAPSNQKPENMSTIPDGLEWGIELILANEEGCRFYLDRYKPFRLAALKQDPDAFGSTHEREINFTDADWLGRIKNPLAKTFVAVRPHDKRVLSATSLIGPLPNVEPVSNPSQASAEMRDGGDQPYIHGEASPAPYQITGVYTMPEARGRGVAKALVKAAIEQAINEANQQGKQLALSVVVYSTNHAAITFYESCGFVAGAEGPILSFNQLKNSSAAELCMYYHSPDVDSSVSPE</sequence>
<keyword evidence="2" id="KW-1185">Reference proteome</keyword>
<organism evidence="1 2">
    <name type="scientific">Hypoxylon rubiginosum</name>
    <dbReference type="NCBI Taxonomy" id="110542"/>
    <lineage>
        <taxon>Eukaryota</taxon>
        <taxon>Fungi</taxon>
        <taxon>Dikarya</taxon>
        <taxon>Ascomycota</taxon>
        <taxon>Pezizomycotina</taxon>
        <taxon>Sordariomycetes</taxon>
        <taxon>Xylariomycetidae</taxon>
        <taxon>Xylariales</taxon>
        <taxon>Hypoxylaceae</taxon>
        <taxon>Hypoxylon</taxon>
    </lineage>
</organism>
<dbReference type="EMBL" id="MU393431">
    <property type="protein sequence ID" value="KAI4869324.1"/>
    <property type="molecule type" value="Genomic_DNA"/>
</dbReference>
<gene>
    <name evidence="1" type="ORF">F4820DRAFT_28973</name>
</gene>
<protein>
    <submittedName>
        <fullName evidence="1">Uncharacterized protein</fullName>
    </submittedName>
</protein>
<proteinExistence type="predicted"/>
<evidence type="ECO:0000313" key="2">
    <source>
        <dbReference type="Proteomes" id="UP001497700"/>
    </source>
</evidence>
<comment type="caution">
    <text evidence="1">The sequence shown here is derived from an EMBL/GenBank/DDBJ whole genome shotgun (WGS) entry which is preliminary data.</text>
</comment>
<accession>A0ACB9ZDR8</accession>
<dbReference type="Proteomes" id="UP001497700">
    <property type="component" value="Unassembled WGS sequence"/>
</dbReference>
<name>A0ACB9ZDR8_9PEZI</name>
<evidence type="ECO:0000313" key="1">
    <source>
        <dbReference type="EMBL" id="KAI4869324.1"/>
    </source>
</evidence>
<reference evidence="1 2" key="1">
    <citation type="journal article" date="2022" name="New Phytol.">
        <title>Ecological generalism drives hyperdiversity of secondary metabolite gene clusters in xylarialean endophytes.</title>
        <authorList>
            <person name="Franco M.E.E."/>
            <person name="Wisecaver J.H."/>
            <person name="Arnold A.E."/>
            <person name="Ju Y.M."/>
            <person name="Slot J.C."/>
            <person name="Ahrendt S."/>
            <person name="Moore L.P."/>
            <person name="Eastman K.E."/>
            <person name="Scott K."/>
            <person name="Konkel Z."/>
            <person name="Mondo S.J."/>
            <person name="Kuo A."/>
            <person name="Hayes R.D."/>
            <person name="Haridas S."/>
            <person name="Andreopoulos B."/>
            <person name="Riley R."/>
            <person name="LaButti K."/>
            <person name="Pangilinan J."/>
            <person name="Lipzen A."/>
            <person name="Amirebrahimi M."/>
            <person name="Yan J."/>
            <person name="Adam C."/>
            <person name="Keymanesh K."/>
            <person name="Ng V."/>
            <person name="Louie K."/>
            <person name="Northen T."/>
            <person name="Drula E."/>
            <person name="Henrissat B."/>
            <person name="Hsieh H.M."/>
            <person name="Youens-Clark K."/>
            <person name="Lutzoni F."/>
            <person name="Miadlikowska J."/>
            <person name="Eastwood D.C."/>
            <person name="Hamelin R.C."/>
            <person name="Grigoriev I.V."/>
            <person name="U'Ren J.M."/>
        </authorList>
    </citation>
    <scope>NUCLEOTIDE SEQUENCE [LARGE SCALE GENOMIC DNA]</scope>
    <source>
        <strain evidence="1 2">CBS 119005</strain>
    </source>
</reference>